<evidence type="ECO:0000313" key="3">
    <source>
        <dbReference type="Proteomes" id="UP001301442"/>
    </source>
</evidence>
<evidence type="ECO:0000256" key="1">
    <source>
        <dbReference type="SAM" id="Phobius"/>
    </source>
</evidence>
<dbReference type="EMBL" id="CP136600">
    <property type="protein sequence ID" value="WOH36742.1"/>
    <property type="molecule type" value="Genomic_DNA"/>
</dbReference>
<dbReference type="RefSeq" id="WP_348395554.1">
    <property type="nucleotide sequence ID" value="NZ_CP136600.1"/>
</dbReference>
<accession>A0ABZ0GMF8</accession>
<sequence length="93" mass="10851">MYLAPDDKKRMYQILKGTSLSIREWILCICNLCMLLMHVFYEPQIQYADVGLVICLFLQLMVHINSRFKALLALVKHDDLPLDNIKTQAEIKP</sequence>
<reference evidence="2 3" key="1">
    <citation type="submission" date="2023-09" db="EMBL/GenBank/DDBJ databases">
        <authorList>
            <person name="Qi X."/>
        </authorList>
    </citation>
    <scope>NUCLEOTIDE SEQUENCE [LARGE SCALE GENOMIC DNA]</scope>
    <source>
        <strain evidence="2 3">S1-1</strain>
    </source>
</reference>
<evidence type="ECO:0000313" key="2">
    <source>
        <dbReference type="EMBL" id="WOH36742.1"/>
    </source>
</evidence>
<proteinExistence type="predicted"/>
<keyword evidence="3" id="KW-1185">Reference proteome</keyword>
<keyword evidence="1" id="KW-0472">Membrane</keyword>
<gene>
    <name evidence="2" type="ORF">RI844_15395</name>
</gene>
<feature type="transmembrane region" description="Helical" evidence="1">
    <location>
        <begin position="47"/>
        <end position="64"/>
    </location>
</feature>
<keyword evidence="1" id="KW-0812">Transmembrane</keyword>
<feature type="transmembrane region" description="Helical" evidence="1">
    <location>
        <begin position="20"/>
        <end position="41"/>
    </location>
</feature>
<name>A0ABZ0GMF8_9GAMM</name>
<protein>
    <submittedName>
        <fullName evidence="2">Uncharacterized protein</fullName>
    </submittedName>
</protein>
<dbReference type="Proteomes" id="UP001301442">
    <property type="component" value="Chromosome"/>
</dbReference>
<organism evidence="2 3">
    <name type="scientific">Thalassotalea fonticola</name>
    <dbReference type="NCBI Taxonomy" id="3065649"/>
    <lineage>
        <taxon>Bacteria</taxon>
        <taxon>Pseudomonadati</taxon>
        <taxon>Pseudomonadota</taxon>
        <taxon>Gammaproteobacteria</taxon>
        <taxon>Alteromonadales</taxon>
        <taxon>Colwelliaceae</taxon>
        <taxon>Thalassotalea</taxon>
    </lineage>
</organism>
<keyword evidence="1" id="KW-1133">Transmembrane helix</keyword>